<keyword evidence="2" id="KW-1185">Reference proteome</keyword>
<reference evidence="1" key="1">
    <citation type="journal article" date="2014" name="Int. J. Syst. Evol. Microbiol.">
        <title>Complete genome of a new Firmicutes species belonging to the dominant human colonic microbiota ('Ruminococcus bicirculans') reveals two chromosomes and a selective capacity to utilize plant glucans.</title>
        <authorList>
            <consortium name="NISC Comparative Sequencing Program"/>
            <person name="Wegmann U."/>
            <person name="Louis P."/>
            <person name="Goesmann A."/>
            <person name="Henrissat B."/>
            <person name="Duncan S.H."/>
            <person name="Flint H.J."/>
        </authorList>
    </citation>
    <scope>NUCLEOTIDE SEQUENCE</scope>
    <source>
        <strain evidence="1">NBRC 102424</strain>
    </source>
</reference>
<sequence>MATENVFLLANSNTIELRGLRNVFTDEYINTANVVATLHTSKGVSVVTPDAITLHYVEESDGCYRALLAPETPLEEGKRYKLHIVAQGEGLTATWEQLIQAKVRR</sequence>
<comment type="caution">
    <text evidence="1">The sequence shown here is derived from an EMBL/GenBank/DDBJ whole genome shotgun (WGS) entry which is preliminary data.</text>
</comment>
<organism evidence="1 2">
    <name type="scientific">Methylophaga thalassica</name>
    <dbReference type="NCBI Taxonomy" id="40223"/>
    <lineage>
        <taxon>Bacteria</taxon>
        <taxon>Pseudomonadati</taxon>
        <taxon>Pseudomonadota</taxon>
        <taxon>Gammaproteobacteria</taxon>
        <taxon>Thiotrichales</taxon>
        <taxon>Piscirickettsiaceae</taxon>
        <taxon>Methylophaga</taxon>
    </lineage>
</organism>
<dbReference type="EMBL" id="BSND01000003">
    <property type="protein sequence ID" value="GLP98685.1"/>
    <property type="molecule type" value="Genomic_DNA"/>
</dbReference>
<dbReference type="RefSeq" id="WP_284722344.1">
    <property type="nucleotide sequence ID" value="NZ_BSND01000003.1"/>
</dbReference>
<evidence type="ECO:0000313" key="1">
    <source>
        <dbReference type="EMBL" id="GLP98685.1"/>
    </source>
</evidence>
<dbReference type="Proteomes" id="UP001161423">
    <property type="component" value="Unassembled WGS sequence"/>
</dbReference>
<proteinExistence type="predicted"/>
<name>A0ABQ5TSB9_9GAMM</name>
<gene>
    <name evidence="1" type="ORF">GCM10007891_05390</name>
</gene>
<reference evidence="1" key="2">
    <citation type="submission" date="2023-01" db="EMBL/GenBank/DDBJ databases">
        <title>Draft genome sequence of Methylophaga thalassica strain NBRC 102424.</title>
        <authorList>
            <person name="Sun Q."/>
            <person name="Mori K."/>
        </authorList>
    </citation>
    <scope>NUCLEOTIDE SEQUENCE</scope>
    <source>
        <strain evidence="1">NBRC 102424</strain>
    </source>
</reference>
<protein>
    <submittedName>
        <fullName evidence="1">Uncharacterized protein</fullName>
    </submittedName>
</protein>
<accession>A0ABQ5TSB9</accession>
<evidence type="ECO:0000313" key="2">
    <source>
        <dbReference type="Proteomes" id="UP001161423"/>
    </source>
</evidence>